<proteinExistence type="predicted"/>
<accession>A0ABT1TZP5</accession>
<protein>
    <submittedName>
        <fullName evidence="1">Uncharacterized protein</fullName>
    </submittedName>
</protein>
<gene>
    <name evidence="1" type="ORF">NP589_21575</name>
</gene>
<comment type="caution">
    <text evidence="1">The sequence shown here is derived from an EMBL/GenBank/DDBJ whole genome shotgun (WGS) entry which is preliminary data.</text>
</comment>
<evidence type="ECO:0000313" key="1">
    <source>
        <dbReference type="EMBL" id="MCQ8120015.1"/>
    </source>
</evidence>
<dbReference type="Proteomes" id="UP001524570">
    <property type="component" value="Unassembled WGS sequence"/>
</dbReference>
<dbReference type="EMBL" id="JANIBL010000151">
    <property type="protein sequence ID" value="MCQ8120015.1"/>
    <property type="molecule type" value="Genomic_DNA"/>
</dbReference>
<name>A0ABT1TZP5_9GAMM</name>
<keyword evidence="2" id="KW-1185">Reference proteome</keyword>
<dbReference type="RefSeq" id="WP_371929705.1">
    <property type="nucleotide sequence ID" value="NZ_JANIBL010000151.1"/>
</dbReference>
<organism evidence="1 2">
    <name type="scientific">Methylomonas rosea</name>
    <dbReference type="NCBI Taxonomy" id="2952227"/>
    <lineage>
        <taxon>Bacteria</taxon>
        <taxon>Pseudomonadati</taxon>
        <taxon>Pseudomonadota</taxon>
        <taxon>Gammaproteobacteria</taxon>
        <taxon>Methylococcales</taxon>
        <taxon>Methylococcaceae</taxon>
        <taxon>Methylomonas</taxon>
    </lineage>
</organism>
<reference evidence="1 2" key="1">
    <citation type="submission" date="2022-07" db="EMBL/GenBank/DDBJ databases">
        <title>Methylomonas rivi sp. nov., Methylomonas rosea sp. nov., Methylomonas aureus sp. nov. and Methylomonas subterranea sp. nov., four novel methanotrophs isolated from a freshwater creek and the deep terrestrial subsurface.</title>
        <authorList>
            <person name="Abin C."/>
            <person name="Sankaranarayanan K."/>
            <person name="Garner C."/>
            <person name="Sindelar R."/>
            <person name="Kotary K."/>
            <person name="Garner R."/>
            <person name="Barclay S."/>
            <person name="Lawson P."/>
            <person name="Krumholz L."/>
        </authorList>
    </citation>
    <scope>NUCLEOTIDE SEQUENCE [LARGE SCALE GENOMIC DNA]</scope>
    <source>
        <strain evidence="1 2">WSC-7</strain>
    </source>
</reference>
<sequence length="71" mass="7690">ALLLSVTKPVSNEEARALVKLFGPDGCFGLAWSILHLIESAPSWPLTDCLVNSSNEWVALLRDRATRGGLL</sequence>
<evidence type="ECO:0000313" key="2">
    <source>
        <dbReference type="Proteomes" id="UP001524570"/>
    </source>
</evidence>
<feature type="non-terminal residue" evidence="1">
    <location>
        <position position="1"/>
    </location>
</feature>